<name>A0A328D7I4_9ASTE</name>
<evidence type="ECO:0000256" key="8">
    <source>
        <dbReference type="ARBA" id="ARBA00022980"/>
    </source>
</evidence>
<evidence type="ECO:0000256" key="3">
    <source>
        <dbReference type="ARBA" id="ARBA00008430"/>
    </source>
</evidence>
<evidence type="ECO:0000256" key="5">
    <source>
        <dbReference type="ARBA" id="ARBA00022499"/>
    </source>
</evidence>
<dbReference type="GO" id="GO:0006412">
    <property type="term" value="P:translation"/>
    <property type="evidence" value="ECO:0007669"/>
    <property type="project" value="InterPro"/>
</dbReference>
<keyword evidence="10" id="KW-0687">Ribonucleoprotein</keyword>
<keyword evidence="14" id="KW-1185">Reference proteome</keyword>
<dbReference type="Pfam" id="PF00240">
    <property type="entry name" value="ubiquitin"/>
    <property type="match status" value="1"/>
</dbReference>
<evidence type="ECO:0000256" key="2">
    <source>
        <dbReference type="ARBA" id="ARBA00004496"/>
    </source>
</evidence>
<dbReference type="PANTHER" id="PTHR10666">
    <property type="entry name" value="UBIQUITIN"/>
    <property type="match status" value="1"/>
</dbReference>
<dbReference type="AlphaFoldDB" id="A0A328D7I4"/>
<dbReference type="GO" id="GO:0005840">
    <property type="term" value="C:ribosome"/>
    <property type="evidence" value="ECO:0007669"/>
    <property type="project" value="UniProtKB-KW"/>
</dbReference>
<sequence>MQIFVKTLTGKTITLQVQSSDAIDGVKAKIHDKEESTLHLVLRLRGGARHHELIRIEPSLKALAQKSNQYKMICRKASKKETLPKGFGRTQAKEGVWKQFSTNNRRASIITSLAASLPQAQRWYATTKAFVVAFFMTFCPVFDVNIALLLDCTFRSHHETTDNAHDQVQVCALWLWKTGARQNYGGALLCLRRILVH</sequence>
<organism evidence="13 14">
    <name type="scientific">Cuscuta australis</name>
    <dbReference type="NCBI Taxonomy" id="267555"/>
    <lineage>
        <taxon>Eukaryota</taxon>
        <taxon>Viridiplantae</taxon>
        <taxon>Streptophyta</taxon>
        <taxon>Embryophyta</taxon>
        <taxon>Tracheophyta</taxon>
        <taxon>Spermatophyta</taxon>
        <taxon>Magnoliopsida</taxon>
        <taxon>eudicotyledons</taxon>
        <taxon>Gunneridae</taxon>
        <taxon>Pentapetalae</taxon>
        <taxon>asterids</taxon>
        <taxon>lamiids</taxon>
        <taxon>Solanales</taxon>
        <taxon>Convolvulaceae</taxon>
        <taxon>Cuscuteae</taxon>
        <taxon>Cuscuta</taxon>
        <taxon>Cuscuta subgen. Grammica</taxon>
        <taxon>Cuscuta sect. Cleistogrammica</taxon>
    </lineage>
</organism>
<comment type="caution">
    <text evidence="13">The sequence shown here is derived from an EMBL/GenBank/DDBJ whole genome shotgun (WGS) entry which is preliminary data.</text>
</comment>
<evidence type="ECO:0000256" key="6">
    <source>
        <dbReference type="ARBA" id="ARBA00022737"/>
    </source>
</evidence>
<dbReference type="InterPro" id="IPR029071">
    <property type="entry name" value="Ubiquitin-like_domsf"/>
</dbReference>
<comment type="subcellular location">
    <subcellularLocation>
        <location evidence="2">Cytoplasm</location>
    </subcellularLocation>
    <subcellularLocation>
        <location evidence="1">Nucleus</location>
    </subcellularLocation>
</comment>
<keyword evidence="4" id="KW-0963">Cytoplasm</keyword>
<protein>
    <recommendedName>
        <fullName evidence="15">Ubiquitin-like domain-containing protein</fullName>
    </recommendedName>
</protein>
<dbReference type="GO" id="GO:1990904">
    <property type="term" value="C:ribonucleoprotein complex"/>
    <property type="evidence" value="ECO:0007669"/>
    <property type="project" value="UniProtKB-KW"/>
</dbReference>
<dbReference type="SUPFAM" id="SSF54236">
    <property type="entry name" value="Ubiquitin-like"/>
    <property type="match status" value="1"/>
</dbReference>
<keyword evidence="5" id="KW-1017">Isopeptide bond</keyword>
<gene>
    <name evidence="13" type="ORF">DM860_006508</name>
</gene>
<comment type="similarity">
    <text evidence="3">Belongs to the ubiquitin family.</text>
</comment>
<evidence type="ECO:0000256" key="7">
    <source>
        <dbReference type="ARBA" id="ARBA00022843"/>
    </source>
</evidence>
<dbReference type="GO" id="GO:0005634">
    <property type="term" value="C:nucleus"/>
    <property type="evidence" value="ECO:0007669"/>
    <property type="project" value="UniProtKB-SubCell"/>
</dbReference>
<dbReference type="EMBL" id="NQVE01000194">
    <property type="protein sequence ID" value="RAL40438.1"/>
    <property type="molecule type" value="Genomic_DNA"/>
</dbReference>
<evidence type="ECO:0000256" key="4">
    <source>
        <dbReference type="ARBA" id="ARBA00022490"/>
    </source>
</evidence>
<dbReference type="FunFam" id="3.10.20.90:FF:000469">
    <property type="entry name" value="Polyubiquitin-C"/>
    <property type="match status" value="1"/>
</dbReference>
<dbReference type="InterPro" id="IPR038587">
    <property type="entry name" value="Ribosomal_eL40_sf"/>
</dbReference>
<evidence type="ECO:0008006" key="15">
    <source>
        <dbReference type="Google" id="ProtNLM"/>
    </source>
</evidence>
<dbReference type="Proteomes" id="UP000249390">
    <property type="component" value="Unassembled WGS sequence"/>
</dbReference>
<dbReference type="InterPro" id="IPR001975">
    <property type="entry name" value="Ribosomal_eL40_dom"/>
</dbReference>
<evidence type="ECO:0000313" key="14">
    <source>
        <dbReference type="Proteomes" id="UP000249390"/>
    </source>
</evidence>
<accession>A0A328D7I4</accession>
<dbReference type="GO" id="GO:0003735">
    <property type="term" value="F:structural constituent of ribosome"/>
    <property type="evidence" value="ECO:0007669"/>
    <property type="project" value="InterPro"/>
</dbReference>
<reference evidence="13 14" key="1">
    <citation type="submission" date="2018-06" db="EMBL/GenBank/DDBJ databases">
        <title>The Genome of Cuscuta australis (Dodder) Provides Insight into the Evolution of Plant Parasitism.</title>
        <authorList>
            <person name="Liu H."/>
        </authorList>
    </citation>
    <scope>NUCLEOTIDE SEQUENCE [LARGE SCALE GENOMIC DNA]</scope>
    <source>
        <strain evidence="14">cv. Yunnan</strain>
        <tissue evidence="13">Vines</tissue>
    </source>
</reference>
<dbReference type="InterPro" id="IPR000626">
    <property type="entry name" value="Ubiquitin-like_dom"/>
</dbReference>
<evidence type="ECO:0000256" key="9">
    <source>
        <dbReference type="ARBA" id="ARBA00023242"/>
    </source>
</evidence>
<keyword evidence="7" id="KW-0832">Ubl conjugation</keyword>
<evidence type="ECO:0000259" key="11">
    <source>
        <dbReference type="Pfam" id="PF00240"/>
    </source>
</evidence>
<dbReference type="InterPro" id="IPR050158">
    <property type="entry name" value="Ubiquitin_ubiquitin-like"/>
</dbReference>
<evidence type="ECO:0000256" key="10">
    <source>
        <dbReference type="ARBA" id="ARBA00023274"/>
    </source>
</evidence>
<dbReference type="Gene3D" id="3.10.20.90">
    <property type="entry name" value="Phosphatidylinositol 3-kinase Catalytic Subunit, Chain A, domain 1"/>
    <property type="match status" value="1"/>
</dbReference>
<dbReference type="GO" id="GO:0005737">
    <property type="term" value="C:cytoplasm"/>
    <property type="evidence" value="ECO:0007669"/>
    <property type="project" value="UniProtKB-SubCell"/>
</dbReference>
<feature type="domain" description="Large ribosomal subunit protein eL40" evidence="12">
    <location>
        <begin position="56"/>
        <end position="76"/>
    </location>
</feature>
<keyword evidence="9" id="KW-0539">Nucleus</keyword>
<keyword evidence="6" id="KW-0677">Repeat</keyword>
<evidence type="ECO:0000259" key="12">
    <source>
        <dbReference type="Pfam" id="PF01020"/>
    </source>
</evidence>
<dbReference type="GO" id="GO:0003729">
    <property type="term" value="F:mRNA binding"/>
    <property type="evidence" value="ECO:0007669"/>
    <property type="project" value="UniProtKB-ARBA"/>
</dbReference>
<proteinExistence type="inferred from homology"/>
<dbReference type="Gene3D" id="4.10.1060.50">
    <property type="match status" value="1"/>
</dbReference>
<evidence type="ECO:0000313" key="13">
    <source>
        <dbReference type="EMBL" id="RAL40438.1"/>
    </source>
</evidence>
<keyword evidence="8" id="KW-0689">Ribosomal protein</keyword>
<feature type="domain" description="Ubiquitin-like" evidence="11">
    <location>
        <begin position="3"/>
        <end position="37"/>
    </location>
</feature>
<evidence type="ECO:0000256" key="1">
    <source>
        <dbReference type="ARBA" id="ARBA00004123"/>
    </source>
</evidence>
<dbReference type="Pfam" id="PF01020">
    <property type="entry name" value="Ribosomal_L40e"/>
    <property type="match status" value="1"/>
</dbReference>